<dbReference type="EMBL" id="GBRH01251991">
    <property type="protein sequence ID" value="JAD45904.1"/>
    <property type="molecule type" value="Transcribed_RNA"/>
</dbReference>
<evidence type="ECO:0000313" key="1">
    <source>
        <dbReference type="EMBL" id="JAD45904.1"/>
    </source>
</evidence>
<protein>
    <submittedName>
        <fullName evidence="1">Uncharacterized protein</fullName>
    </submittedName>
</protein>
<proteinExistence type="predicted"/>
<accession>A0A0A9A2M8</accession>
<reference evidence="1" key="2">
    <citation type="journal article" date="2015" name="Data Brief">
        <title>Shoot transcriptome of the giant reed, Arundo donax.</title>
        <authorList>
            <person name="Barrero R.A."/>
            <person name="Guerrero F.D."/>
            <person name="Moolhuijzen P."/>
            <person name="Goolsby J.A."/>
            <person name="Tidwell J."/>
            <person name="Bellgard S.E."/>
            <person name="Bellgard M.I."/>
        </authorList>
    </citation>
    <scope>NUCLEOTIDE SEQUENCE</scope>
    <source>
        <tissue evidence="1">Shoot tissue taken approximately 20 cm above the soil surface</tissue>
    </source>
</reference>
<dbReference type="AlphaFoldDB" id="A0A0A9A2M8"/>
<reference evidence="1" key="1">
    <citation type="submission" date="2014-09" db="EMBL/GenBank/DDBJ databases">
        <authorList>
            <person name="Magalhaes I.L.F."/>
            <person name="Oliveira U."/>
            <person name="Santos F.R."/>
            <person name="Vidigal T.H.D.A."/>
            <person name="Brescovit A.D."/>
            <person name="Santos A.J."/>
        </authorList>
    </citation>
    <scope>NUCLEOTIDE SEQUENCE</scope>
    <source>
        <tissue evidence="1">Shoot tissue taken approximately 20 cm above the soil surface</tissue>
    </source>
</reference>
<sequence length="22" mass="2782">MCRLYFISNKCMFWRKMLIPSI</sequence>
<organism evidence="1">
    <name type="scientific">Arundo donax</name>
    <name type="common">Giant reed</name>
    <name type="synonym">Donax arundinaceus</name>
    <dbReference type="NCBI Taxonomy" id="35708"/>
    <lineage>
        <taxon>Eukaryota</taxon>
        <taxon>Viridiplantae</taxon>
        <taxon>Streptophyta</taxon>
        <taxon>Embryophyta</taxon>
        <taxon>Tracheophyta</taxon>
        <taxon>Spermatophyta</taxon>
        <taxon>Magnoliopsida</taxon>
        <taxon>Liliopsida</taxon>
        <taxon>Poales</taxon>
        <taxon>Poaceae</taxon>
        <taxon>PACMAD clade</taxon>
        <taxon>Arundinoideae</taxon>
        <taxon>Arundineae</taxon>
        <taxon>Arundo</taxon>
    </lineage>
</organism>
<name>A0A0A9A2M8_ARUDO</name>